<reference evidence="14 15" key="1">
    <citation type="submission" date="2018-10" db="EMBL/GenBank/DDBJ databases">
        <title>Sequencing the genomes of 1000 actinobacteria strains.</title>
        <authorList>
            <person name="Klenk H.-P."/>
        </authorList>
    </citation>
    <scope>NUCLEOTIDE SEQUENCE [LARGE SCALE GENOMIC DNA]</scope>
    <source>
        <strain evidence="14 15">DSM 43911</strain>
    </source>
</reference>
<dbReference type="InterPro" id="IPR051676">
    <property type="entry name" value="UPF0053_domain"/>
</dbReference>
<evidence type="ECO:0000256" key="1">
    <source>
        <dbReference type="ARBA" id="ARBA00004651"/>
    </source>
</evidence>
<dbReference type="InterPro" id="IPR044751">
    <property type="entry name" value="Ion_transp-like_CBS"/>
</dbReference>
<dbReference type="InterPro" id="IPR016169">
    <property type="entry name" value="FAD-bd_PCMH_sub2"/>
</dbReference>
<keyword evidence="6 10" id="KW-1133">Transmembrane helix</keyword>
<dbReference type="InterPro" id="IPR000644">
    <property type="entry name" value="CBS_dom"/>
</dbReference>
<evidence type="ECO:0000256" key="6">
    <source>
        <dbReference type="ARBA" id="ARBA00022989"/>
    </source>
</evidence>
<dbReference type="SUPFAM" id="SSF54631">
    <property type="entry name" value="CBS-domain pair"/>
    <property type="match status" value="1"/>
</dbReference>
<dbReference type="Gene3D" id="3.30.465.10">
    <property type="match status" value="1"/>
</dbReference>
<dbReference type="InterPro" id="IPR036318">
    <property type="entry name" value="FAD-bd_PCMH-like_sf"/>
</dbReference>
<keyword evidence="15" id="KW-1185">Reference proteome</keyword>
<dbReference type="GO" id="GO:0005886">
    <property type="term" value="C:plasma membrane"/>
    <property type="evidence" value="ECO:0007669"/>
    <property type="project" value="UniProtKB-SubCell"/>
</dbReference>
<evidence type="ECO:0000256" key="8">
    <source>
        <dbReference type="ARBA" id="ARBA00023136"/>
    </source>
</evidence>
<accession>A0A495XR82</accession>
<evidence type="ECO:0000256" key="9">
    <source>
        <dbReference type="PROSITE-ProRule" id="PRU00703"/>
    </source>
</evidence>
<dbReference type="OrthoDB" id="110231at2"/>
<feature type="transmembrane region" description="Helical" evidence="11">
    <location>
        <begin position="6"/>
        <end position="27"/>
    </location>
</feature>
<dbReference type="InterPro" id="IPR002550">
    <property type="entry name" value="CNNM"/>
</dbReference>
<proteinExistence type="inferred from homology"/>
<dbReference type="Pfam" id="PF03471">
    <property type="entry name" value="CorC_HlyC"/>
    <property type="match status" value="1"/>
</dbReference>
<evidence type="ECO:0000256" key="7">
    <source>
        <dbReference type="ARBA" id="ARBA00023122"/>
    </source>
</evidence>
<organism evidence="14 15">
    <name type="scientific">Saccharothrix variisporea</name>
    <dbReference type="NCBI Taxonomy" id="543527"/>
    <lineage>
        <taxon>Bacteria</taxon>
        <taxon>Bacillati</taxon>
        <taxon>Actinomycetota</taxon>
        <taxon>Actinomycetes</taxon>
        <taxon>Pseudonocardiales</taxon>
        <taxon>Pseudonocardiaceae</taxon>
        <taxon>Saccharothrix</taxon>
    </lineage>
</organism>
<gene>
    <name evidence="14" type="ORF">DFJ66_8348</name>
</gene>
<keyword evidence="8 10" id="KW-0472">Membrane</keyword>
<dbReference type="Pfam" id="PF01595">
    <property type="entry name" value="CNNM"/>
    <property type="match status" value="1"/>
</dbReference>
<keyword evidence="4 10" id="KW-0812">Transmembrane</keyword>
<evidence type="ECO:0000256" key="3">
    <source>
        <dbReference type="ARBA" id="ARBA00022475"/>
    </source>
</evidence>
<keyword evidence="5" id="KW-0677">Repeat</keyword>
<protein>
    <submittedName>
        <fullName evidence="14">CBS domain containing-hemolysin-like protein</fullName>
    </submittedName>
</protein>
<evidence type="ECO:0000256" key="10">
    <source>
        <dbReference type="PROSITE-ProRule" id="PRU01193"/>
    </source>
</evidence>
<dbReference type="Pfam" id="PF00571">
    <property type="entry name" value="CBS"/>
    <property type="match status" value="2"/>
</dbReference>
<sequence length="437" mass="46302">MLILSGVLAIVVLTAATGYFVAQEFAYMAVDRGRLRQLAESGDKGAERAYRVTQRLSFMLSGAQFGITVTALLAGYVAEPLLGTGLADVLGVTGLPAAVAVSLSMAAALVFATVVQMVLGELFPKNLAIAKPETLAKALSSSTLAYLKVAGPLIRLFDTAANKLLRSVGIEPVEELPQGATSEDLKQIIGDANEQGHLDPELSRLLEHGLGFRELVAEQAMTPRVSVHTIQAGEPVGRVVELLDTGHSRFPVVGVDLDDLRGVVGLAELLTVAPERRADTPVGDIASPALVVPTTLPLPAVLERLRSEHRQLACVVDEFGGFAGVVSLEDLAEELVGEIHDEDDLVRDAVEPLGERVWRVPGRTRVDEVADATGVELPAHDSYDTVSGLVLHRLGRTATTGDELELDGVSIRVVEVARNVPAAVVLSAPARDREGVR</sequence>
<evidence type="ECO:0000256" key="11">
    <source>
        <dbReference type="SAM" id="Phobius"/>
    </source>
</evidence>
<dbReference type="PROSITE" id="PS51371">
    <property type="entry name" value="CBS"/>
    <property type="match status" value="2"/>
</dbReference>
<keyword evidence="7 9" id="KW-0129">CBS domain</keyword>
<dbReference type="PANTHER" id="PTHR43099:SF6">
    <property type="entry name" value="UPF0053 PROTEIN RV1842C"/>
    <property type="match status" value="1"/>
</dbReference>
<evidence type="ECO:0000313" key="15">
    <source>
        <dbReference type="Proteomes" id="UP000272729"/>
    </source>
</evidence>
<dbReference type="SMART" id="SM01091">
    <property type="entry name" value="CorC_HlyC"/>
    <property type="match status" value="1"/>
</dbReference>
<evidence type="ECO:0000256" key="4">
    <source>
        <dbReference type="ARBA" id="ARBA00022692"/>
    </source>
</evidence>
<feature type="domain" description="CBS" evidence="12">
    <location>
        <begin position="221"/>
        <end position="280"/>
    </location>
</feature>
<comment type="similarity">
    <text evidence="2">Belongs to the UPF0053 family.</text>
</comment>
<keyword evidence="3" id="KW-1003">Cell membrane</keyword>
<dbReference type="EMBL" id="RBXR01000001">
    <property type="protein sequence ID" value="RKT74973.1"/>
    <property type="molecule type" value="Genomic_DNA"/>
</dbReference>
<feature type="transmembrane region" description="Helical" evidence="11">
    <location>
        <begin position="97"/>
        <end position="119"/>
    </location>
</feature>
<dbReference type="CDD" id="cd04590">
    <property type="entry name" value="CBS_pair_CorC_HlyC_assoc"/>
    <property type="match status" value="1"/>
</dbReference>
<feature type="transmembrane region" description="Helical" evidence="11">
    <location>
        <begin position="56"/>
        <end position="77"/>
    </location>
</feature>
<dbReference type="SMART" id="SM00116">
    <property type="entry name" value="CBS"/>
    <property type="match status" value="2"/>
</dbReference>
<feature type="domain" description="CNNM transmembrane" evidence="13">
    <location>
        <begin position="1"/>
        <end position="202"/>
    </location>
</feature>
<evidence type="ECO:0000259" key="12">
    <source>
        <dbReference type="PROSITE" id="PS51371"/>
    </source>
</evidence>
<evidence type="ECO:0000313" key="14">
    <source>
        <dbReference type="EMBL" id="RKT74973.1"/>
    </source>
</evidence>
<dbReference type="InterPro" id="IPR005170">
    <property type="entry name" value="Transptr-assoc_dom"/>
</dbReference>
<dbReference type="PROSITE" id="PS51846">
    <property type="entry name" value="CNNM"/>
    <property type="match status" value="1"/>
</dbReference>
<dbReference type="SUPFAM" id="SSF56176">
    <property type="entry name" value="FAD-binding/transporter-associated domain-like"/>
    <property type="match status" value="1"/>
</dbReference>
<evidence type="ECO:0000256" key="2">
    <source>
        <dbReference type="ARBA" id="ARBA00006337"/>
    </source>
</evidence>
<dbReference type="PANTHER" id="PTHR43099">
    <property type="entry name" value="UPF0053 PROTEIN YRKA"/>
    <property type="match status" value="1"/>
</dbReference>
<feature type="domain" description="CBS" evidence="12">
    <location>
        <begin position="285"/>
        <end position="342"/>
    </location>
</feature>
<evidence type="ECO:0000256" key="5">
    <source>
        <dbReference type="ARBA" id="ARBA00022737"/>
    </source>
</evidence>
<dbReference type="Proteomes" id="UP000272729">
    <property type="component" value="Unassembled WGS sequence"/>
</dbReference>
<dbReference type="RefSeq" id="WP_121230157.1">
    <property type="nucleotide sequence ID" value="NZ_JBIUBA010000026.1"/>
</dbReference>
<evidence type="ECO:0000259" key="13">
    <source>
        <dbReference type="PROSITE" id="PS51846"/>
    </source>
</evidence>
<name>A0A495XR82_9PSEU</name>
<dbReference type="GO" id="GO:0050660">
    <property type="term" value="F:flavin adenine dinucleotide binding"/>
    <property type="evidence" value="ECO:0007669"/>
    <property type="project" value="InterPro"/>
</dbReference>
<comment type="caution">
    <text evidence="14">The sequence shown here is derived from an EMBL/GenBank/DDBJ whole genome shotgun (WGS) entry which is preliminary data.</text>
</comment>
<dbReference type="Gene3D" id="3.10.580.10">
    <property type="entry name" value="CBS-domain"/>
    <property type="match status" value="1"/>
</dbReference>
<comment type="subcellular location">
    <subcellularLocation>
        <location evidence="1">Cell membrane</location>
        <topology evidence="1">Multi-pass membrane protein</topology>
    </subcellularLocation>
</comment>
<dbReference type="InterPro" id="IPR046342">
    <property type="entry name" value="CBS_dom_sf"/>
</dbReference>
<dbReference type="AlphaFoldDB" id="A0A495XR82"/>